<organism evidence="3 4">
    <name type="scientific">Fodinibius sediminis</name>
    <dbReference type="NCBI Taxonomy" id="1214077"/>
    <lineage>
        <taxon>Bacteria</taxon>
        <taxon>Pseudomonadati</taxon>
        <taxon>Balneolota</taxon>
        <taxon>Balneolia</taxon>
        <taxon>Balneolales</taxon>
        <taxon>Balneolaceae</taxon>
        <taxon>Fodinibius</taxon>
    </lineage>
</organism>
<dbReference type="InterPro" id="IPR050447">
    <property type="entry name" value="Erg6_SMT_methyltransf"/>
</dbReference>
<dbReference type="RefSeq" id="WP_142715334.1">
    <property type="nucleotide sequence ID" value="NZ_FXTH01000013.1"/>
</dbReference>
<dbReference type="SUPFAM" id="SSF53335">
    <property type="entry name" value="S-adenosyl-L-methionine-dependent methyltransferases"/>
    <property type="match status" value="1"/>
</dbReference>
<dbReference type="PANTHER" id="PTHR44068:SF11">
    <property type="entry name" value="GERANYL DIPHOSPHATE 2-C-METHYLTRANSFERASE"/>
    <property type="match status" value="1"/>
</dbReference>
<keyword evidence="4" id="KW-1185">Reference proteome</keyword>
<dbReference type="OrthoDB" id="9770553at2"/>
<evidence type="ECO:0000259" key="2">
    <source>
        <dbReference type="Pfam" id="PF08241"/>
    </source>
</evidence>
<dbReference type="GO" id="GO:0008757">
    <property type="term" value="F:S-adenosylmethionine-dependent methyltransferase activity"/>
    <property type="evidence" value="ECO:0007669"/>
    <property type="project" value="InterPro"/>
</dbReference>
<accession>A0A521E667</accession>
<keyword evidence="1" id="KW-0808">Transferase</keyword>
<dbReference type="Pfam" id="PF08241">
    <property type="entry name" value="Methyltransf_11"/>
    <property type="match status" value="1"/>
</dbReference>
<evidence type="ECO:0000313" key="3">
    <source>
        <dbReference type="EMBL" id="SMO79389.1"/>
    </source>
</evidence>
<dbReference type="CDD" id="cd02440">
    <property type="entry name" value="AdoMet_MTases"/>
    <property type="match status" value="1"/>
</dbReference>
<dbReference type="Proteomes" id="UP000317593">
    <property type="component" value="Unassembled WGS sequence"/>
</dbReference>
<evidence type="ECO:0000256" key="1">
    <source>
        <dbReference type="ARBA" id="ARBA00022679"/>
    </source>
</evidence>
<gene>
    <name evidence="3" type="ORF">SAMN06265218_113147</name>
</gene>
<evidence type="ECO:0000313" key="4">
    <source>
        <dbReference type="Proteomes" id="UP000317593"/>
    </source>
</evidence>
<dbReference type="AlphaFoldDB" id="A0A521E667"/>
<dbReference type="EMBL" id="FXTH01000013">
    <property type="protein sequence ID" value="SMO79389.1"/>
    <property type="molecule type" value="Genomic_DNA"/>
</dbReference>
<name>A0A521E667_9BACT</name>
<protein>
    <submittedName>
        <fullName evidence="3">Ubiquinone/menaquinone biosynthesis C-methylase UbiE</fullName>
    </submittedName>
</protein>
<feature type="domain" description="Methyltransferase type 11" evidence="2">
    <location>
        <begin position="70"/>
        <end position="168"/>
    </location>
</feature>
<keyword evidence="3" id="KW-0830">Ubiquinone</keyword>
<keyword evidence="3" id="KW-0489">Methyltransferase</keyword>
<reference evidence="3 4" key="1">
    <citation type="submission" date="2017-05" db="EMBL/GenBank/DDBJ databases">
        <authorList>
            <person name="Varghese N."/>
            <person name="Submissions S."/>
        </authorList>
    </citation>
    <scope>NUCLEOTIDE SEQUENCE [LARGE SCALE GENOMIC DNA]</scope>
    <source>
        <strain evidence="3 4">DSM 21194</strain>
    </source>
</reference>
<dbReference type="InterPro" id="IPR029063">
    <property type="entry name" value="SAM-dependent_MTases_sf"/>
</dbReference>
<dbReference type="InterPro" id="IPR013216">
    <property type="entry name" value="Methyltransf_11"/>
</dbReference>
<dbReference type="GO" id="GO:0032259">
    <property type="term" value="P:methylation"/>
    <property type="evidence" value="ECO:0007669"/>
    <property type="project" value="UniProtKB-KW"/>
</dbReference>
<dbReference type="Gene3D" id="3.40.50.150">
    <property type="entry name" value="Vaccinia Virus protein VP39"/>
    <property type="match status" value="1"/>
</dbReference>
<dbReference type="PANTHER" id="PTHR44068">
    <property type="entry name" value="ZGC:194242"/>
    <property type="match status" value="1"/>
</dbReference>
<proteinExistence type="predicted"/>
<sequence>MERTYEQVIKCYDRKGLEETLLNAIQKELGDGTEISPDNLAPVDEFHIRGRESTTELTELLGELTGREVLDVGCGLGGTARYLSSSFDCPVTGIDLMPTYISLAKKLSNMVGLEEKTSFYEASALELPFSDGHFDVVWMEHVQMNISSKDQLIDEIKRVLRPEGVFVFHEIFSISEAEPYLPVPWADVSSGSFLISQEDFRSNLEKAGLEIIQWKDVSQSSVQWFNSVTKQLAESGPSPLGLHLLMGEAAPTKLENVGKNLQENRICVVQSLCRKR</sequence>